<evidence type="ECO:0000256" key="1">
    <source>
        <dbReference type="ARBA" id="ARBA00009437"/>
    </source>
</evidence>
<dbReference type="InterPro" id="IPR036388">
    <property type="entry name" value="WH-like_DNA-bd_sf"/>
</dbReference>
<reference evidence="6" key="2">
    <citation type="journal article" date="2024" name="Environ. Microbiol.">
        <title>Genome analysis and description of Tunturibacter gen. nov. expands the diversity of Terriglobia in tundra soils.</title>
        <authorList>
            <person name="Messyasz A."/>
            <person name="Mannisto M.K."/>
            <person name="Kerkhof L.J."/>
            <person name="Haggblom M.M."/>
        </authorList>
    </citation>
    <scope>NUCLEOTIDE SEQUENCE</scope>
    <source>
        <strain evidence="6">M8UP39</strain>
    </source>
</reference>
<name>A0AAU7YW69_9BACT</name>
<dbReference type="SUPFAM" id="SSF46785">
    <property type="entry name" value="Winged helix' DNA-binding domain"/>
    <property type="match status" value="1"/>
</dbReference>
<dbReference type="SUPFAM" id="SSF53850">
    <property type="entry name" value="Periplasmic binding protein-like II"/>
    <property type="match status" value="1"/>
</dbReference>
<dbReference type="PANTHER" id="PTHR30346">
    <property type="entry name" value="TRANSCRIPTIONAL DUAL REGULATOR HCAR-RELATED"/>
    <property type="match status" value="1"/>
</dbReference>
<keyword evidence="4" id="KW-0804">Transcription</keyword>
<dbReference type="GO" id="GO:0003700">
    <property type="term" value="F:DNA-binding transcription factor activity"/>
    <property type="evidence" value="ECO:0007669"/>
    <property type="project" value="InterPro"/>
</dbReference>
<evidence type="ECO:0000313" key="6">
    <source>
        <dbReference type="EMBL" id="XCB20894.1"/>
    </source>
</evidence>
<evidence type="ECO:0000256" key="3">
    <source>
        <dbReference type="ARBA" id="ARBA00023125"/>
    </source>
</evidence>
<comment type="similarity">
    <text evidence="1">Belongs to the LysR transcriptional regulatory family.</text>
</comment>
<dbReference type="InterPro" id="IPR005119">
    <property type="entry name" value="LysR_subst-bd"/>
</dbReference>
<evidence type="ECO:0000256" key="4">
    <source>
        <dbReference type="ARBA" id="ARBA00023163"/>
    </source>
</evidence>
<dbReference type="Gene3D" id="1.10.10.10">
    <property type="entry name" value="Winged helix-like DNA-binding domain superfamily/Winged helix DNA-binding domain"/>
    <property type="match status" value="1"/>
</dbReference>
<dbReference type="CDD" id="cd08414">
    <property type="entry name" value="PBP2_LTTR_aromatics_like"/>
    <property type="match status" value="1"/>
</dbReference>
<dbReference type="AlphaFoldDB" id="A0AAU7YW69"/>
<evidence type="ECO:0000259" key="5">
    <source>
        <dbReference type="PROSITE" id="PS50931"/>
    </source>
</evidence>
<dbReference type="InterPro" id="IPR036390">
    <property type="entry name" value="WH_DNA-bd_sf"/>
</dbReference>
<dbReference type="GO" id="GO:0032993">
    <property type="term" value="C:protein-DNA complex"/>
    <property type="evidence" value="ECO:0007669"/>
    <property type="project" value="TreeGrafter"/>
</dbReference>
<dbReference type="KEGG" id="tgi:RBB81_15005"/>
<feature type="domain" description="HTH lysR-type" evidence="5">
    <location>
        <begin position="5"/>
        <end position="62"/>
    </location>
</feature>
<keyword evidence="3" id="KW-0238">DNA-binding</keyword>
<dbReference type="Pfam" id="PF00126">
    <property type="entry name" value="HTH_1"/>
    <property type="match status" value="1"/>
</dbReference>
<protein>
    <submittedName>
        <fullName evidence="6">LysR family transcriptional regulator</fullName>
    </submittedName>
</protein>
<keyword evidence="2" id="KW-0805">Transcription regulation</keyword>
<evidence type="ECO:0000256" key="2">
    <source>
        <dbReference type="ARBA" id="ARBA00023015"/>
    </source>
</evidence>
<dbReference type="PANTHER" id="PTHR30346:SF28">
    <property type="entry name" value="HTH-TYPE TRANSCRIPTIONAL REGULATOR CYNR"/>
    <property type="match status" value="1"/>
</dbReference>
<dbReference type="Gene3D" id="3.40.190.10">
    <property type="entry name" value="Periplasmic binding protein-like II"/>
    <property type="match status" value="2"/>
</dbReference>
<dbReference type="Pfam" id="PF03466">
    <property type="entry name" value="LysR_substrate"/>
    <property type="match status" value="1"/>
</dbReference>
<dbReference type="GO" id="GO:0003677">
    <property type="term" value="F:DNA binding"/>
    <property type="evidence" value="ECO:0007669"/>
    <property type="project" value="UniProtKB-KW"/>
</dbReference>
<proteinExistence type="inferred from homology"/>
<gene>
    <name evidence="6" type="ORF">RBB81_15005</name>
</gene>
<dbReference type="RefSeq" id="WP_353071239.1">
    <property type="nucleotide sequence ID" value="NZ_CP132938.1"/>
</dbReference>
<dbReference type="InterPro" id="IPR000847">
    <property type="entry name" value="LysR_HTH_N"/>
</dbReference>
<reference evidence="6" key="1">
    <citation type="submission" date="2023-08" db="EMBL/GenBank/DDBJ databases">
        <authorList>
            <person name="Messyasz A."/>
            <person name="Mannisto M.K."/>
            <person name="Kerkhof L.J."/>
            <person name="Haggblom M."/>
        </authorList>
    </citation>
    <scope>NUCLEOTIDE SEQUENCE</scope>
    <source>
        <strain evidence="6">M8UP39</strain>
    </source>
</reference>
<dbReference type="PROSITE" id="PS50931">
    <property type="entry name" value="HTH_LYSR"/>
    <property type="match status" value="1"/>
</dbReference>
<organism evidence="6">
    <name type="scientific">Tunturiibacter gelidiferens</name>
    <dbReference type="NCBI Taxonomy" id="3069689"/>
    <lineage>
        <taxon>Bacteria</taxon>
        <taxon>Pseudomonadati</taxon>
        <taxon>Acidobacteriota</taxon>
        <taxon>Terriglobia</taxon>
        <taxon>Terriglobales</taxon>
        <taxon>Acidobacteriaceae</taxon>
        <taxon>Tunturiibacter</taxon>
    </lineage>
</organism>
<dbReference type="EMBL" id="CP132938">
    <property type="protein sequence ID" value="XCB20894.1"/>
    <property type="molecule type" value="Genomic_DNA"/>
</dbReference>
<sequence>MQSKLKMRHFEAVIALAEEMHYGRAAERVGLSQSGLSRCIQSAEREAKTTLFDRDRNKMELTDAGRTYVEHARVAVAYGERAMKSAKASRVGADSVLQVGKAPDVAPILIEILYSIRLPLYPHLEISVHSEPSSDLAHDLLSADLDLAIISDPAKNPKLTMNKLIETPLHIVLPREHPLSSKASVKLSDLRNERWIVFQKRLHPILYDRIMKRAHDAGFEPRRLDHILFADEAETMLTAAPGVAFLTMANAMKLNGGRLVARPLDEAALCLDEWLVARSDDSSKVVSEFVRAFVTKSKTVLQPLQMTLPIGAKGSLTQCVPS</sequence>
<accession>A0AAU7YW69</accession>